<reference evidence="2" key="2">
    <citation type="journal article" date="2015" name="Fish Shellfish Immunol.">
        <title>Early steps in the European eel (Anguilla anguilla)-Vibrio vulnificus interaction in the gills: Role of the RtxA13 toxin.</title>
        <authorList>
            <person name="Callol A."/>
            <person name="Pajuelo D."/>
            <person name="Ebbesson L."/>
            <person name="Teles M."/>
            <person name="MacKenzie S."/>
            <person name="Amaro C."/>
        </authorList>
    </citation>
    <scope>NUCLEOTIDE SEQUENCE</scope>
</reference>
<dbReference type="EMBL" id="GBXM01015332">
    <property type="protein sequence ID" value="JAH93245.1"/>
    <property type="molecule type" value="Transcribed_RNA"/>
</dbReference>
<accession>A0A0E9WUP8</accession>
<evidence type="ECO:0000256" key="1">
    <source>
        <dbReference type="SAM" id="SignalP"/>
    </source>
</evidence>
<reference evidence="2" key="1">
    <citation type="submission" date="2014-11" db="EMBL/GenBank/DDBJ databases">
        <authorList>
            <person name="Amaro Gonzalez C."/>
        </authorList>
    </citation>
    <scope>NUCLEOTIDE SEQUENCE</scope>
</reference>
<organism evidence="2">
    <name type="scientific">Anguilla anguilla</name>
    <name type="common">European freshwater eel</name>
    <name type="synonym">Muraena anguilla</name>
    <dbReference type="NCBI Taxonomy" id="7936"/>
    <lineage>
        <taxon>Eukaryota</taxon>
        <taxon>Metazoa</taxon>
        <taxon>Chordata</taxon>
        <taxon>Craniata</taxon>
        <taxon>Vertebrata</taxon>
        <taxon>Euteleostomi</taxon>
        <taxon>Actinopterygii</taxon>
        <taxon>Neopterygii</taxon>
        <taxon>Teleostei</taxon>
        <taxon>Anguilliformes</taxon>
        <taxon>Anguillidae</taxon>
        <taxon>Anguilla</taxon>
    </lineage>
</organism>
<sequence length="71" mass="8397">MRSLDHCFLLKLQPVLLSHVCALSQFHLRCESRSKTGTQALCPYTIMLKFLSYIGRFKTEKTKYSKTFWHQ</sequence>
<feature type="signal peptide" evidence="1">
    <location>
        <begin position="1"/>
        <end position="22"/>
    </location>
</feature>
<dbReference type="AlphaFoldDB" id="A0A0E9WUP8"/>
<keyword evidence="1" id="KW-0732">Signal</keyword>
<evidence type="ECO:0000313" key="2">
    <source>
        <dbReference type="EMBL" id="JAH93245.1"/>
    </source>
</evidence>
<protein>
    <recommendedName>
        <fullName evidence="3">Secreted protein</fullName>
    </recommendedName>
</protein>
<name>A0A0E9WUP8_ANGAN</name>
<proteinExistence type="predicted"/>
<evidence type="ECO:0008006" key="3">
    <source>
        <dbReference type="Google" id="ProtNLM"/>
    </source>
</evidence>
<feature type="chain" id="PRO_5002434797" description="Secreted protein" evidence="1">
    <location>
        <begin position="23"/>
        <end position="71"/>
    </location>
</feature>